<feature type="transmembrane region" description="Helical" evidence="6">
    <location>
        <begin position="20"/>
        <end position="44"/>
    </location>
</feature>
<protein>
    <recommendedName>
        <fullName evidence="9">G-protein coupled receptors family 2 profile 2 domain-containing protein</fullName>
    </recommendedName>
</protein>
<sequence length="390" mass="43483">MSTIEIEPIYTESQLKALALVIYIPTTLSLIGSSSIIYSVLSSFQKRSRSKTYDRIMLGLSCMEAVCALGLLVFGSWAVPKEASSMAYGARGTTATCAVAGVFAHILFGTMMYTAMLALYFCLRVRFQLTEDFIAHRIEPFLHLFPVMMVVVFSVIGLAGGYFNPLDRVSGLCWFKDYPPDCTTDPDVDCIRGENHTGIARIAASGAIFLAFLIIIICMALLLFQIMALEHRLRRYAHGANSTTQWKRSQEVGKQALQYIGFFFLCGVWPVVGQIVIPPAELEYNNINFPIALMTKLMTPMQGLFNAIIFWNRRWSEAKRFTSSGRTAASSAAKTTVVRKQVDEQDPTQALEDTIATGDPKRTGTDDPESRHEEAWDPKNDEADSFHDEE</sequence>
<gene>
    <name evidence="7" type="ORF">SEMRO_1100_G241210.1</name>
</gene>
<name>A0A9N8EHR9_9STRA</name>
<dbReference type="GO" id="GO:0007189">
    <property type="term" value="P:adenylate cyclase-activating G protein-coupled receptor signaling pathway"/>
    <property type="evidence" value="ECO:0007669"/>
    <property type="project" value="TreeGrafter"/>
</dbReference>
<evidence type="ECO:0008006" key="9">
    <source>
        <dbReference type="Google" id="ProtNLM"/>
    </source>
</evidence>
<dbReference type="EMBL" id="CAICTM010001098">
    <property type="protein sequence ID" value="CAB9520404.1"/>
    <property type="molecule type" value="Genomic_DNA"/>
</dbReference>
<proteinExistence type="predicted"/>
<feature type="transmembrane region" description="Helical" evidence="6">
    <location>
        <begin position="144"/>
        <end position="163"/>
    </location>
</feature>
<keyword evidence="8" id="KW-1185">Reference proteome</keyword>
<evidence type="ECO:0000256" key="5">
    <source>
        <dbReference type="SAM" id="MobiDB-lite"/>
    </source>
</evidence>
<accession>A0A9N8EHR9</accession>
<feature type="transmembrane region" description="Helical" evidence="6">
    <location>
        <begin position="99"/>
        <end position="123"/>
    </location>
</feature>
<reference evidence="7" key="1">
    <citation type="submission" date="2020-06" db="EMBL/GenBank/DDBJ databases">
        <authorList>
            <consortium name="Plant Systems Biology data submission"/>
        </authorList>
    </citation>
    <scope>NUCLEOTIDE SEQUENCE</scope>
    <source>
        <strain evidence="7">D6</strain>
    </source>
</reference>
<evidence type="ECO:0000256" key="6">
    <source>
        <dbReference type="SAM" id="Phobius"/>
    </source>
</evidence>
<feature type="transmembrane region" description="Helical" evidence="6">
    <location>
        <begin position="256"/>
        <end position="277"/>
    </location>
</feature>
<keyword evidence="2 6" id="KW-0812">Transmembrane</keyword>
<evidence type="ECO:0000256" key="4">
    <source>
        <dbReference type="ARBA" id="ARBA00023136"/>
    </source>
</evidence>
<evidence type="ECO:0000313" key="8">
    <source>
        <dbReference type="Proteomes" id="UP001153069"/>
    </source>
</evidence>
<dbReference type="PANTHER" id="PTHR23112:SF0">
    <property type="entry name" value="TRANSMEMBRANE PROTEIN 116"/>
    <property type="match status" value="1"/>
</dbReference>
<feature type="region of interest" description="Disordered" evidence="5">
    <location>
        <begin position="332"/>
        <end position="390"/>
    </location>
</feature>
<dbReference type="PANTHER" id="PTHR23112">
    <property type="entry name" value="G PROTEIN-COUPLED RECEPTOR 157-RELATED"/>
    <property type="match status" value="1"/>
</dbReference>
<dbReference type="SUPFAM" id="SSF81321">
    <property type="entry name" value="Family A G protein-coupled receptor-like"/>
    <property type="match status" value="1"/>
</dbReference>
<dbReference type="AlphaFoldDB" id="A0A9N8EHR9"/>
<feature type="transmembrane region" description="Helical" evidence="6">
    <location>
        <begin position="289"/>
        <end position="311"/>
    </location>
</feature>
<evidence type="ECO:0000256" key="3">
    <source>
        <dbReference type="ARBA" id="ARBA00022989"/>
    </source>
</evidence>
<feature type="compositionally biased region" description="Basic and acidic residues" evidence="5">
    <location>
        <begin position="359"/>
        <end position="390"/>
    </location>
</feature>
<feature type="transmembrane region" description="Helical" evidence="6">
    <location>
        <begin position="202"/>
        <end position="224"/>
    </location>
</feature>
<keyword evidence="4 6" id="KW-0472">Membrane</keyword>
<comment type="subcellular location">
    <subcellularLocation>
        <location evidence="1">Membrane</location>
        <topology evidence="1">Multi-pass membrane protein</topology>
    </subcellularLocation>
</comment>
<keyword evidence="3 6" id="KW-1133">Transmembrane helix</keyword>
<dbReference type="GO" id="GO:0005886">
    <property type="term" value="C:plasma membrane"/>
    <property type="evidence" value="ECO:0007669"/>
    <property type="project" value="TreeGrafter"/>
</dbReference>
<evidence type="ECO:0000256" key="1">
    <source>
        <dbReference type="ARBA" id="ARBA00004141"/>
    </source>
</evidence>
<evidence type="ECO:0000256" key="2">
    <source>
        <dbReference type="ARBA" id="ARBA00022692"/>
    </source>
</evidence>
<dbReference type="Proteomes" id="UP001153069">
    <property type="component" value="Unassembled WGS sequence"/>
</dbReference>
<feature type="transmembrane region" description="Helical" evidence="6">
    <location>
        <begin position="56"/>
        <end position="79"/>
    </location>
</feature>
<dbReference type="Gene3D" id="1.20.1070.10">
    <property type="entry name" value="Rhodopsin 7-helix transmembrane proteins"/>
    <property type="match status" value="1"/>
</dbReference>
<organism evidence="7 8">
    <name type="scientific">Seminavis robusta</name>
    <dbReference type="NCBI Taxonomy" id="568900"/>
    <lineage>
        <taxon>Eukaryota</taxon>
        <taxon>Sar</taxon>
        <taxon>Stramenopiles</taxon>
        <taxon>Ochrophyta</taxon>
        <taxon>Bacillariophyta</taxon>
        <taxon>Bacillariophyceae</taxon>
        <taxon>Bacillariophycidae</taxon>
        <taxon>Naviculales</taxon>
        <taxon>Naviculaceae</taxon>
        <taxon>Seminavis</taxon>
    </lineage>
</organism>
<dbReference type="GO" id="GO:0004930">
    <property type="term" value="F:G protein-coupled receptor activity"/>
    <property type="evidence" value="ECO:0007669"/>
    <property type="project" value="TreeGrafter"/>
</dbReference>
<evidence type="ECO:0000313" key="7">
    <source>
        <dbReference type="EMBL" id="CAB9520404.1"/>
    </source>
</evidence>
<comment type="caution">
    <text evidence="7">The sequence shown here is derived from an EMBL/GenBank/DDBJ whole genome shotgun (WGS) entry which is preliminary data.</text>
</comment>